<sequence length="513" mass="53146">METNTFKFNMKRHAVLLLLVLFGITNLSAQIDLRTCGYNCTANSFSIESVYLSATNVPGTPLTNTSCEPGTLINVYMIAGVSSNRNAPVYGARVFADLMVGDTPVPINEYLGTLPSSNQGITEYLVYGPFDWTCGELLTLENLLVVWKTSLPGSPGPNSPYNCSTYSSSQCQFPSDLIVSTPLAVQYEYTACTTGSTSTVTFQSTTIGGTPPYTYVWNYDGGTYLGGTASSPIVLYDQSSPPYDPTLKVTDVNGNTNLEPYSETLIFPLELTNTPSSTDPSCTTSDGSGSFTASGGTPPYSFNVDSNNTGASTFMNGPPPTQLTFTGAGPGTITVTITDSAGCTDQESITISPGDSEAPTGTAPAGTTGINACAADALPAIPAFDPIAAADGYTDNTSVVTATLTNTSAVSGDNCSWSVTYTFSVSDDCGNTLPGQTITHSGSDQDAATGTTPAGTSGINACADETEIDGIVTTATDVAAIEAAYSDDCGTVTASFVSQTLSGDQCSWSLERT</sequence>
<reference evidence="2 3" key="1">
    <citation type="submission" date="2023-10" db="EMBL/GenBank/DDBJ databases">
        <title>Marimonas sp. nov. isolated from tidal mud flat.</title>
        <authorList>
            <person name="Jaincy N.J."/>
            <person name="Srinivasan S."/>
            <person name="Lee S.-S."/>
        </authorList>
    </citation>
    <scope>NUCLEOTIDE SEQUENCE [LARGE SCALE GENOMIC DNA]</scope>
    <source>
        <strain evidence="2 3">MJ-SS3</strain>
    </source>
</reference>
<evidence type="ECO:0008006" key="4">
    <source>
        <dbReference type="Google" id="ProtNLM"/>
    </source>
</evidence>
<evidence type="ECO:0000313" key="2">
    <source>
        <dbReference type="EMBL" id="MDU8886966.1"/>
    </source>
</evidence>
<feature type="non-terminal residue" evidence="2">
    <location>
        <position position="513"/>
    </location>
</feature>
<keyword evidence="3" id="KW-1185">Reference proteome</keyword>
<feature type="compositionally biased region" description="Low complexity" evidence="1">
    <location>
        <begin position="447"/>
        <end position="456"/>
    </location>
</feature>
<dbReference type="EMBL" id="JAWHTF010000007">
    <property type="protein sequence ID" value="MDU8886966.1"/>
    <property type="molecule type" value="Genomic_DNA"/>
</dbReference>
<evidence type="ECO:0000256" key="1">
    <source>
        <dbReference type="SAM" id="MobiDB-lite"/>
    </source>
</evidence>
<feature type="region of interest" description="Disordered" evidence="1">
    <location>
        <begin position="436"/>
        <end position="456"/>
    </location>
</feature>
<name>A0ABU3U987_9FLAO</name>
<dbReference type="Proteomes" id="UP001268651">
    <property type="component" value="Unassembled WGS sequence"/>
</dbReference>
<gene>
    <name evidence="2" type="ORF">RXV94_12405</name>
</gene>
<evidence type="ECO:0000313" key="3">
    <source>
        <dbReference type="Proteomes" id="UP001268651"/>
    </source>
</evidence>
<comment type="caution">
    <text evidence="2">The sequence shown here is derived from an EMBL/GenBank/DDBJ whole genome shotgun (WGS) entry which is preliminary data.</text>
</comment>
<dbReference type="InterPro" id="IPR013783">
    <property type="entry name" value="Ig-like_fold"/>
</dbReference>
<feature type="compositionally biased region" description="Low complexity" evidence="1">
    <location>
        <begin position="276"/>
        <end position="290"/>
    </location>
</feature>
<protein>
    <recommendedName>
        <fullName evidence="4">HYR domain-containing protein</fullName>
    </recommendedName>
</protein>
<dbReference type="Gene3D" id="2.60.40.10">
    <property type="entry name" value="Immunoglobulins"/>
    <property type="match status" value="1"/>
</dbReference>
<accession>A0ABU3U987</accession>
<feature type="compositionally biased region" description="Polar residues" evidence="1">
    <location>
        <begin position="436"/>
        <end position="446"/>
    </location>
</feature>
<organism evidence="2 3">
    <name type="scientific">Gilvirhabdus luticola</name>
    <dbReference type="NCBI Taxonomy" id="3079858"/>
    <lineage>
        <taxon>Bacteria</taxon>
        <taxon>Pseudomonadati</taxon>
        <taxon>Bacteroidota</taxon>
        <taxon>Flavobacteriia</taxon>
        <taxon>Flavobacteriales</taxon>
        <taxon>Flavobacteriaceae</taxon>
        <taxon>Gilvirhabdus</taxon>
    </lineage>
</organism>
<proteinExistence type="predicted"/>
<feature type="region of interest" description="Disordered" evidence="1">
    <location>
        <begin position="276"/>
        <end position="301"/>
    </location>
</feature>